<dbReference type="InterPro" id="IPR036412">
    <property type="entry name" value="HAD-like_sf"/>
</dbReference>
<dbReference type="Pfam" id="PF13671">
    <property type="entry name" value="AAA_33"/>
    <property type="match status" value="1"/>
</dbReference>
<dbReference type="EMBL" id="JBAHYK010000099">
    <property type="protein sequence ID" value="KAL0578415.1"/>
    <property type="molecule type" value="Genomic_DNA"/>
</dbReference>
<reference evidence="1 2" key="1">
    <citation type="submission" date="2024-02" db="EMBL/GenBank/DDBJ databases">
        <title>A draft genome for the cacao thread blight pathogen Marasmius crinis-equi.</title>
        <authorList>
            <person name="Cohen S.P."/>
            <person name="Baruah I.K."/>
            <person name="Amoako-Attah I."/>
            <person name="Bukari Y."/>
            <person name="Meinhardt L.W."/>
            <person name="Bailey B.A."/>
        </authorList>
    </citation>
    <scope>NUCLEOTIDE SEQUENCE [LARGE SCALE GENOMIC DNA]</scope>
    <source>
        <strain evidence="1 2">GH-76</strain>
    </source>
</reference>
<keyword evidence="1" id="KW-0418">Kinase</keyword>
<dbReference type="Gene3D" id="3.40.50.300">
    <property type="entry name" value="P-loop containing nucleotide triphosphate hydrolases"/>
    <property type="match status" value="1"/>
</dbReference>
<accession>A0ABR3FSQ7</accession>
<dbReference type="Pfam" id="PF08645">
    <property type="entry name" value="PNK3P"/>
    <property type="match status" value="2"/>
</dbReference>
<name>A0ABR3FSQ7_9AGAR</name>
<comment type="caution">
    <text evidence="1">The sequence shown here is derived from an EMBL/GenBank/DDBJ whole genome shotgun (WGS) entry which is preliminary data.</text>
</comment>
<dbReference type="PANTHER" id="PTHR12083">
    <property type="entry name" value="BIFUNCTIONAL POLYNUCLEOTIDE PHOSPHATASE/KINASE"/>
    <property type="match status" value="1"/>
</dbReference>
<organism evidence="1 2">
    <name type="scientific">Marasmius crinis-equi</name>
    <dbReference type="NCBI Taxonomy" id="585013"/>
    <lineage>
        <taxon>Eukaryota</taxon>
        <taxon>Fungi</taxon>
        <taxon>Dikarya</taxon>
        <taxon>Basidiomycota</taxon>
        <taxon>Agaricomycotina</taxon>
        <taxon>Agaricomycetes</taxon>
        <taxon>Agaricomycetidae</taxon>
        <taxon>Agaricales</taxon>
        <taxon>Marasmiineae</taxon>
        <taxon>Marasmiaceae</taxon>
        <taxon>Marasmius</taxon>
    </lineage>
</organism>
<dbReference type="SUPFAM" id="SSF52540">
    <property type="entry name" value="P-loop containing nucleoside triphosphate hydrolases"/>
    <property type="match status" value="1"/>
</dbReference>
<dbReference type="InterPro" id="IPR013954">
    <property type="entry name" value="PNK3P"/>
</dbReference>
<protein>
    <submittedName>
        <fullName evidence="1">DNA kinase/phosphatase Pnk1</fullName>
    </submittedName>
</protein>
<dbReference type="InterPro" id="IPR023214">
    <property type="entry name" value="HAD_sf"/>
</dbReference>
<dbReference type="Gene3D" id="3.40.50.1000">
    <property type="entry name" value="HAD superfamily/HAD-like"/>
    <property type="match status" value="2"/>
</dbReference>
<dbReference type="GO" id="GO:0016301">
    <property type="term" value="F:kinase activity"/>
    <property type="evidence" value="ECO:0007669"/>
    <property type="project" value="UniProtKB-KW"/>
</dbReference>
<dbReference type="SUPFAM" id="SSF56784">
    <property type="entry name" value="HAD-like"/>
    <property type="match status" value="1"/>
</dbReference>
<keyword evidence="1" id="KW-0808">Transferase</keyword>
<sequence>MAGKRTAKDAGLDSGDKAVKKIHPFFTKDSNEFKEPEQTGTFKWLKPLGPKSTCLHGVNLEPPSRTKVALFDLDGTIIKSSFGSKDGSWEWWRLDVPAKLKRLHEDGYSIVIISNQALKSAALKTWKDKVPSIAASVSPGYLQRVKHKTSSFFVGDAAGRQYPNGKCDFSGTDRKWAMNIGLTFHTPEEYFLGLAVHTNIKLDGFNVATLPLELPLYTPTNSPLLPKPGVLEIVLFVCFPSLGKTSFYGRYFKPANYVHVNQDILGSRPKCIKAVEEALDQGLPCVIDNTNRDANTRKYYVDLARRRKVPIRCFHFTGSMELAWHNNLYRALNTPPSVAAKETKRELVPYLAYTSYKNAFQEPEPTEGFSEIKKVNWVFEGNEEARRHWSMWLQLEGK</sequence>
<evidence type="ECO:0000313" key="1">
    <source>
        <dbReference type="EMBL" id="KAL0578415.1"/>
    </source>
</evidence>
<dbReference type="InterPro" id="IPR027417">
    <property type="entry name" value="P-loop_NTPase"/>
</dbReference>
<evidence type="ECO:0000313" key="2">
    <source>
        <dbReference type="Proteomes" id="UP001465976"/>
    </source>
</evidence>
<keyword evidence="2" id="KW-1185">Reference proteome</keyword>
<proteinExistence type="predicted"/>
<dbReference type="Proteomes" id="UP001465976">
    <property type="component" value="Unassembled WGS sequence"/>
</dbReference>
<dbReference type="PANTHER" id="PTHR12083:SF9">
    <property type="entry name" value="BIFUNCTIONAL POLYNUCLEOTIDE PHOSPHATASE_KINASE"/>
    <property type="match status" value="1"/>
</dbReference>
<gene>
    <name evidence="1" type="primary">pnk1</name>
    <name evidence="1" type="ORF">V5O48_003565</name>
</gene>